<dbReference type="SUPFAM" id="SSF81442">
    <property type="entry name" value="Cytochrome c oxidase subunit I-like"/>
    <property type="match status" value="1"/>
</dbReference>
<dbReference type="PANTHER" id="PTHR10422:SF40">
    <property type="entry name" value="CYTOCHROME C OXIDASE SUBUNIT I"/>
    <property type="match status" value="1"/>
</dbReference>
<keyword evidence="2" id="KW-1133">Transmembrane helix</keyword>
<proteinExistence type="predicted"/>
<feature type="transmembrane region" description="Helical" evidence="2">
    <location>
        <begin position="144"/>
        <end position="168"/>
    </location>
</feature>
<evidence type="ECO:0000259" key="3">
    <source>
        <dbReference type="PROSITE" id="PS50855"/>
    </source>
</evidence>
<dbReference type="GO" id="GO:0009060">
    <property type="term" value="P:aerobic respiration"/>
    <property type="evidence" value="ECO:0007669"/>
    <property type="project" value="InterPro"/>
</dbReference>
<feature type="transmembrane region" description="Helical" evidence="2">
    <location>
        <begin position="180"/>
        <end position="204"/>
    </location>
</feature>
<organism evidence="4">
    <name type="scientific">Thermorudis peleae</name>
    <dbReference type="NCBI Taxonomy" id="1382356"/>
    <lineage>
        <taxon>Bacteria</taxon>
        <taxon>Pseudomonadati</taxon>
        <taxon>Thermomicrobiota</taxon>
        <taxon>Thermomicrobia</taxon>
        <taxon>Thermomicrobia incertae sedis</taxon>
        <taxon>Thermorudis</taxon>
    </lineage>
</organism>
<dbReference type="GO" id="GO:0020037">
    <property type="term" value="F:heme binding"/>
    <property type="evidence" value="ECO:0007669"/>
    <property type="project" value="InterPro"/>
</dbReference>
<dbReference type="GO" id="GO:0016020">
    <property type="term" value="C:membrane"/>
    <property type="evidence" value="ECO:0007669"/>
    <property type="project" value="InterPro"/>
</dbReference>
<dbReference type="PRINTS" id="PR01165">
    <property type="entry name" value="CYCOXIDASEI"/>
</dbReference>
<dbReference type="Pfam" id="PF00115">
    <property type="entry name" value="COX1"/>
    <property type="match status" value="1"/>
</dbReference>
<accession>A0A831X8Y1</accession>
<feature type="transmembrane region" description="Helical" evidence="2">
    <location>
        <begin position="72"/>
        <end position="96"/>
    </location>
</feature>
<feature type="domain" description="Cytochrome oxidase subunit I profile" evidence="3">
    <location>
        <begin position="27"/>
        <end position="578"/>
    </location>
</feature>
<keyword evidence="1" id="KW-0679">Respiratory chain</keyword>
<sequence>MQAVAALQRRCQVTGLLVDRSAERQIMAFAVTAVVYLAIGGLLALLIALTRWQAIHLLPYESFYAFVSTHGMVMLIFWIIFFEIAGLIFGSTVLLSARMVVPALGWIAFGLMLAGSVVATYLMLTGRAVVMFTSYPPLKAPPLYYAAVLVFAVGAILGVVHFVINLVGARLRGDVGSLPLFTFALLGAAIIALWSLLSGAAALLPVFLWTVGLIPSVDPGVYRLLYWGLGHGAQQINLAAMVAVWYGLASLTTGAKVVNEGFSRIAIVLYVLFINMGAMHHLLVDPGLGTWVRNVNASYFMYGAVIGSLIHAFSIPASVELAMREKGFRQGLFTWLRRAPWGEPGFAALVTSLFLFGVMGGVSGVIIGGPFVNMISHNTLLVPAHFHMTVVAGTTAAFMGISYYLVPLIFQRQLVLRSWAKLQPYVYALGMTIFGLGMGLAGHWGVPRRHWDITFSTARALRTDIFEQPEIAVFLAGLGIGAIIAVIGGAMFVAVIVGTVLLGRRTATPALGKIAPEAFLPVPIAAGGSGDEVDTVEPSHEGFEVPGALVLALAFLALFALLYAISWYELSSVPWGIH</sequence>
<feature type="transmembrane region" description="Helical" evidence="2">
    <location>
        <begin position="261"/>
        <end position="279"/>
    </location>
</feature>
<dbReference type="InterPro" id="IPR023616">
    <property type="entry name" value="Cyt_c_oxase-like_su1_dom"/>
</dbReference>
<evidence type="ECO:0000256" key="1">
    <source>
        <dbReference type="ARBA" id="ARBA00022660"/>
    </source>
</evidence>
<dbReference type="PANTHER" id="PTHR10422">
    <property type="entry name" value="CYTOCHROME C OXIDASE SUBUNIT 1"/>
    <property type="match status" value="1"/>
</dbReference>
<dbReference type="InterPro" id="IPR036927">
    <property type="entry name" value="Cyt_c_oxase-like_su1_sf"/>
</dbReference>
<keyword evidence="1" id="KW-0249">Electron transport</keyword>
<feature type="transmembrane region" description="Helical" evidence="2">
    <location>
        <begin position="103"/>
        <end position="124"/>
    </location>
</feature>
<evidence type="ECO:0000313" key="4">
    <source>
        <dbReference type="EMBL" id="HEG92652.1"/>
    </source>
</evidence>
<name>A0A831X8Y1_9BACT</name>
<feature type="transmembrane region" description="Helical" evidence="2">
    <location>
        <begin position="548"/>
        <end position="568"/>
    </location>
</feature>
<feature type="transmembrane region" description="Helical" evidence="2">
    <location>
        <begin position="471"/>
        <end position="503"/>
    </location>
</feature>
<keyword evidence="1" id="KW-0813">Transport</keyword>
<dbReference type="EMBL" id="DSIY01000339">
    <property type="protein sequence ID" value="HEG92652.1"/>
    <property type="molecule type" value="Genomic_DNA"/>
</dbReference>
<keyword evidence="2" id="KW-0812">Transmembrane</keyword>
<feature type="transmembrane region" description="Helical" evidence="2">
    <location>
        <begin position="224"/>
        <end position="249"/>
    </location>
</feature>
<feature type="transmembrane region" description="Helical" evidence="2">
    <location>
        <begin position="426"/>
        <end position="446"/>
    </location>
</feature>
<comment type="caution">
    <text evidence="4">The sequence shown here is derived from an EMBL/GenBank/DDBJ whole genome shotgun (WGS) entry which is preliminary data.</text>
</comment>
<protein>
    <submittedName>
        <fullName evidence="4">Cytochrome C oxidase subunit I</fullName>
    </submittedName>
</protein>
<gene>
    <name evidence="4" type="ORF">ENP34_14630</name>
</gene>
<keyword evidence="2" id="KW-0472">Membrane</keyword>
<feature type="transmembrane region" description="Helical" evidence="2">
    <location>
        <begin position="299"/>
        <end position="323"/>
    </location>
</feature>
<dbReference type="InterPro" id="IPR000883">
    <property type="entry name" value="Cyt_C_Oxase_1"/>
</dbReference>
<dbReference type="GO" id="GO:0004129">
    <property type="term" value="F:cytochrome-c oxidase activity"/>
    <property type="evidence" value="ECO:0007669"/>
    <property type="project" value="InterPro"/>
</dbReference>
<evidence type="ECO:0000256" key="2">
    <source>
        <dbReference type="SAM" id="Phobius"/>
    </source>
</evidence>
<feature type="transmembrane region" description="Helical" evidence="2">
    <location>
        <begin position="26"/>
        <end position="52"/>
    </location>
</feature>
<dbReference type="Gene3D" id="1.20.210.10">
    <property type="entry name" value="Cytochrome c oxidase-like, subunit I domain"/>
    <property type="match status" value="1"/>
</dbReference>
<dbReference type="PROSITE" id="PS50855">
    <property type="entry name" value="COX1"/>
    <property type="match status" value="1"/>
</dbReference>
<feature type="transmembrane region" description="Helical" evidence="2">
    <location>
        <begin position="384"/>
        <end position="406"/>
    </location>
</feature>
<feature type="transmembrane region" description="Helical" evidence="2">
    <location>
        <begin position="344"/>
        <end position="372"/>
    </location>
</feature>
<reference evidence="4" key="1">
    <citation type="journal article" date="2020" name="mSystems">
        <title>Genome- and Community-Level Interaction Insights into Carbon Utilization and Element Cycling Functions of Hydrothermarchaeota in Hydrothermal Sediment.</title>
        <authorList>
            <person name="Zhou Z."/>
            <person name="Liu Y."/>
            <person name="Xu W."/>
            <person name="Pan J."/>
            <person name="Luo Z.H."/>
            <person name="Li M."/>
        </authorList>
    </citation>
    <scope>NUCLEOTIDE SEQUENCE [LARGE SCALE GENOMIC DNA]</scope>
    <source>
        <strain evidence="4">SpSt-210</strain>
    </source>
</reference>
<dbReference type="AlphaFoldDB" id="A0A831X8Y1"/>